<evidence type="ECO:0000256" key="2">
    <source>
        <dbReference type="ARBA" id="ARBA00006275"/>
    </source>
</evidence>
<dbReference type="Proteomes" id="UP000598271">
    <property type="component" value="Unassembled WGS sequence"/>
</dbReference>
<comment type="similarity">
    <text evidence="2">Belongs to the SusD family.</text>
</comment>
<evidence type="ECO:0000256" key="3">
    <source>
        <dbReference type="ARBA" id="ARBA00022729"/>
    </source>
</evidence>
<dbReference type="AlphaFoldDB" id="A0A8J3D800"/>
<dbReference type="Gene3D" id="1.25.40.390">
    <property type="match status" value="1"/>
</dbReference>
<dbReference type="InterPro" id="IPR033985">
    <property type="entry name" value="SusD-like_N"/>
</dbReference>
<accession>A0A8J3D800</accession>
<dbReference type="Pfam" id="PF14322">
    <property type="entry name" value="SusD-like_3"/>
    <property type="match status" value="1"/>
</dbReference>
<dbReference type="CDD" id="cd08977">
    <property type="entry name" value="SusD"/>
    <property type="match status" value="1"/>
</dbReference>
<comment type="subcellular location">
    <subcellularLocation>
        <location evidence="1">Cell outer membrane</location>
    </subcellularLocation>
</comment>
<keyword evidence="10" id="KW-1185">Reference proteome</keyword>
<gene>
    <name evidence="9" type="ORF">GCM10007390_47600</name>
</gene>
<feature type="signal peptide" evidence="6">
    <location>
        <begin position="1"/>
        <end position="25"/>
    </location>
</feature>
<dbReference type="GO" id="GO:0009279">
    <property type="term" value="C:cell outer membrane"/>
    <property type="evidence" value="ECO:0007669"/>
    <property type="project" value="UniProtKB-SubCell"/>
</dbReference>
<keyword evidence="4" id="KW-0472">Membrane</keyword>
<evidence type="ECO:0000259" key="8">
    <source>
        <dbReference type="Pfam" id="PF14322"/>
    </source>
</evidence>
<evidence type="ECO:0000256" key="1">
    <source>
        <dbReference type="ARBA" id="ARBA00004442"/>
    </source>
</evidence>
<reference evidence="9 10" key="1">
    <citation type="journal article" date="2014" name="Int. J. Syst. Evol. Microbiol.">
        <title>Complete genome sequence of Corynebacterium casei LMG S-19264T (=DSM 44701T), isolated from a smear-ripened cheese.</title>
        <authorList>
            <consortium name="US DOE Joint Genome Institute (JGI-PGF)"/>
            <person name="Walter F."/>
            <person name="Albersmeier A."/>
            <person name="Kalinowski J."/>
            <person name="Ruckert C."/>
        </authorList>
    </citation>
    <scope>NUCLEOTIDE SEQUENCE [LARGE SCALE GENOMIC DNA]</scope>
    <source>
        <strain evidence="9 10">KCTC 12866</strain>
    </source>
</reference>
<dbReference type="SUPFAM" id="SSF48452">
    <property type="entry name" value="TPR-like"/>
    <property type="match status" value="1"/>
</dbReference>
<evidence type="ECO:0000313" key="10">
    <source>
        <dbReference type="Proteomes" id="UP000598271"/>
    </source>
</evidence>
<dbReference type="EMBL" id="BMXF01000007">
    <property type="protein sequence ID" value="GHB86509.1"/>
    <property type="molecule type" value="Genomic_DNA"/>
</dbReference>
<dbReference type="Pfam" id="PF07980">
    <property type="entry name" value="SusD_RagB"/>
    <property type="match status" value="1"/>
</dbReference>
<evidence type="ECO:0000259" key="7">
    <source>
        <dbReference type="Pfam" id="PF07980"/>
    </source>
</evidence>
<dbReference type="InterPro" id="IPR012944">
    <property type="entry name" value="SusD_RagB_dom"/>
</dbReference>
<evidence type="ECO:0000256" key="6">
    <source>
        <dbReference type="SAM" id="SignalP"/>
    </source>
</evidence>
<feature type="domain" description="RagB/SusD" evidence="7">
    <location>
        <begin position="320"/>
        <end position="465"/>
    </location>
</feature>
<dbReference type="PROSITE" id="PS51257">
    <property type="entry name" value="PROKAR_LIPOPROTEIN"/>
    <property type="match status" value="1"/>
</dbReference>
<dbReference type="InterPro" id="IPR011990">
    <property type="entry name" value="TPR-like_helical_dom_sf"/>
</dbReference>
<evidence type="ECO:0000256" key="5">
    <source>
        <dbReference type="ARBA" id="ARBA00023237"/>
    </source>
</evidence>
<name>A0A8J3D800_9BACT</name>
<feature type="domain" description="SusD-like N-terminal" evidence="8">
    <location>
        <begin position="55"/>
        <end position="224"/>
    </location>
</feature>
<evidence type="ECO:0000313" key="9">
    <source>
        <dbReference type="EMBL" id="GHB86509.1"/>
    </source>
</evidence>
<feature type="chain" id="PRO_5035247789" evidence="6">
    <location>
        <begin position="26"/>
        <end position="465"/>
    </location>
</feature>
<protein>
    <submittedName>
        <fullName evidence="9">Membrane protein</fullName>
    </submittedName>
</protein>
<comment type="caution">
    <text evidence="9">The sequence shown here is derived from an EMBL/GenBank/DDBJ whole genome shotgun (WGS) entry which is preliminary data.</text>
</comment>
<sequence>MKVTQYFFRRTAMWLALSSMLWVSSCGELLELAPPSQIVAENFWQTAGDAEAGLMSAYNFMQNSMTQNFITVPLVLADDSRANSGGNFTRHEAFVATSVHGNVLDHWRDVYQAIQSANDVLVNVPKINDPALQKDRVLGEAYFIRGWAFFQLVRLWGKIPLPLSPSKSATQDFNLKRSEVPEVYAQIFKDLLEAEKLLPATHPNNNRARPAKGSARAWLAKAYLQQPKPDYALALAECEEIMADAQYKLVAGSAFGDIFQVGKQNTSETIFEMSFRPNTATEGHGMDNETVQYAGSSFRLRPHQKIIDAFKNSVGDSRAAPSLGTFNNNAYIRKYEQAAPGVSNRGSQTSNLVYLRLADIVLLRAECLNEMGKTDEAIPFLNQIRSRAGLPPTTATTQAQVRQAIRDERFLELAFEPHRWYDLIRWNIAVGTVPNLTEANRDRVLWPIPARELDLNPNLDQNPSY</sequence>
<organism evidence="9 10">
    <name type="scientific">Persicitalea jodogahamensis</name>
    <dbReference type="NCBI Taxonomy" id="402147"/>
    <lineage>
        <taxon>Bacteria</taxon>
        <taxon>Pseudomonadati</taxon>
        <taxon>Bacteroidota</taxon>
        <taxon>Cytophagia</taxon>
        <taxon>Cytophagales</taxon>
        <taxon>Spirosomataceae</taxon>
        <taxon>Persicitalea</taxon>
    </lineage>
</organism>
<dbReference type="RefSeq" id="WP_189568275.1">
    <property type="nucleotide sequence ID" value="NZ_BMXF01000007.1"/>
</dbReference>
<keyword evidence="5" id="KW-0998">Cell outer membrane</keyword>
<keyword evidence="3 6" id="KW-0732">Signal</keyword>
<proteinExistence type="inferred from homology"/>
<evidence type="ECO:0000256" key="4">
    <source>
        <dbReference type="ARBA" id="ARBA00023136"/>
    </source>
</evidence>